<organism evidence="1 2">
    <name type="scientific">Nesidiocoris tenuis</name>
    <dbReference type="NCBI Taxonomy" id="355587"/>
    <lineage>
        <taxon>Eukaryota</taxon>
        <taxon>Metazoa</taxon>
        <taxon>Ecdysozoa</taxon>
        <taxon>Arthropoda</taxon>
        <taxon>Hexapoda</taxon>
        <taxon>Insecta</taxon>
        <taxon>Pterygota</taxon>
        <taxon>Neoptera</taxon>
        <taxon>Paraneoptera</taxon>
        <taxon>Hemiptera</taxon>
        <taxon>Heteroptera</taxon>
        <taxon>Panheteroptera</taxon>
        <taxon>Cimicomorpha</taxon>
        <taxon>Miridae</taxon>
        <taxon>Dicyphina</taxon>
        <taxon>Nesidiocoris</taxon>
    </lineage>
</organism>
<dbReference type="EMBL" id="AP028909">
    <property type="protein sequence ID" value="BES89513.1"/>
    <property type="molecule type" value="Genomic_DNA"/>
</dbReference>
<name>A0ABN7ABW8_9HEMI</name>
<reference evidence="1 2" key="1">
    <citation type="submission" date="2023-09" db="EMBL/GenBank/DDBJ databases">
        <title>Nesidiocoris tenuis whole genome shotgun sequence.</title>
        <authorList>
            <person name="Shibata T."/>
            <person name="Shimoda M."/>
            <person name="Kobayashi T."/>
            <person name="Uehara T."/>
        </authorList>
    </citation>
    <scope>NUCLEOTIDE SEQUENCE [LARGE SCALE GENOMIC DNA]</scope>
    <source>
        <strain evidence="1 2">Japan</strain>
    </source>
</reference>
<dbReference type="Proteomes" id="UP001307889">
    <property type="component" value="Chromosome 1"/>
</dbReference>
<evidence type="ECO:0000313" key="2">
    <source>
        <dbReference type="Proteomes" id="UP001307889"/>
    </source>
</evidence>
<protein>
    <submittedName>
        <fullName evidence="1">Uncharacterized protein</fullName>
    </submittedName>
</protein>
<evidence type="ECO:0000313" key="1">
    <source>
        <dbReference type="EMBL" id="BES89513.1"/>
    </source>
</evidence>
<sequence length="100" mass="12039">MVPRVLYRDVTTQLREPFVDSETRTIKKLGFREEDVKKLPGKRKVSRRIFQRRSYGETRLPRGRMNLLFQEFRSFPLFAYPTTVSRIQSTQARKTKNSWK</sequence>
<keyword evidence="2" id="KW-1185">Reference proteome</keyword>
<gene>
    <name evidence="1" type="ORF">NTJ_02320</name>
</gene>
<proteinExistence type="predicted"/>
<accession>A0ABN7ABW8</accession>